<accession>A0A835FIU7</accession>
<dbReference type="PANTHER" id="PTHR42678:SF26">
    <property type="entry name" value="OS04G0183500 PROTEIN"/>
    <property type="match status" value="1"/>
</dbReference>
<sequence>MRPGVGRHRQGTRTFTTRPTQDSVGAGRRETTGLAVSSKRTKPSCTSSISRAAAGAGPIPSAPGRRLPPATHLCRAADATSPPANSSPSSAIFAWSSGVMEVPPGAPPDPNPDPSRNTDGVDHISRLPDDLLIQVLVRLRCARAAAHTSLISRRWRGLWRYLPELYFRDITPGALDTALSQVARGQPCLLDIDVPDEHRYSAAGVASLLRAAALLAPVVLSVPIFERATSIKLNVWNLYLVPPAKGGEFTVLEKLSISGCHVDDGFLPFLFLVRKDNMIPRHIPPVDVLHPNANEEDLTTHTSEPNRMVGLRQLLAAVVVVLGAGGCGAFQFEEATVDAIQLGFSNGSLTSTALVQFYLDQIARLNPLLHAVIEVNPDVLAQAARADAERSASSGRCAGGLHGVPVLVKDNIATRDRLNTTAGSLALLGSVVPRDAGVVARLRRAGAVILGKANPSEWSNFRPVAAGWSARGGQTKNPYVLSVTPCGSSAGPGVAAAANMAATCRPATIPTLPMVDLRLQVVAVVMGIALSTAAAGTISSGRFEFQEATVDAIQLGFKNGSLTSTALVRFYLDQIARLNPLLHAVIEVNPDALAQAARADAQCSASHSGGLHGVPVLLKDNIATRDRLNTTAGSLALLGSAVPRDAGVVARLRRAGAVILGKANPSEWSNFRPVESGWSARGGQTLRRPGVAAAANMAAVTLGSETDGSILCPSSWNSVVGIKPTVGLTSRSGVIPITPRQDQGSPYRTGRPNRRPAVAVNRPMCRTVSDAVHVLDAIVGYDELDAQATGAASKYIPHGGYTQFLKERLKDFGQPDLIAAEKTNGIGVKERAALRRLHEISTNGLERMMNEHQLDAIVAPNHNAGGVLAIGGHPGIAVPAGYDKQGIPFGICFGGLRGYEPRLIEIAYAEKAAYIQAVA</sequence>
<organism evidence="3 4">
    <name type="scientific">Digitaria exilis</name>
    <dbReference type="NCBI Taxonomy" id="1010633"/>
    <lineage>
        <taxon>Eukaryota</taxon>
        <taxon>Viridiplantae</taxon>
        <taxon>Streptophyta</taxon>
        <taxon>Embryophyta</taxon>
        <taxon>Tracheophyta</taxon>
        <taxon>Spermatophyta</taxon>
        <taxon>Magnoliopsida</taxon>
        <taxon>Liliopsida</taxon>
        <taxon>Poales</taxon>
        <taxon>Poaceae</taxon>
        <taxon>PACMAD clade</taxon>
        <taxon>Panicoideae</taxon>
        <taxon>Panicodae</taxon>
        <taxon>Paniceae</taxon>
        <taxon>Anthephorinae</taxon>
        <taxon>Digitaria</taxon>
    </lineage>
</organism>
<feature type="domain" description="F-box" evidence="2">
    <location>
        <begin position="121"/>
        <end position="170"/>
    </location>
</feature>
<reference evidence="3" key="1">
    <citation type="submission" date="2020-07" db="EMBL/GenBank/DDBJ databases">
        <title>Genome sequence and genetic diversity analysis of an under-domesticated orphan crop, white fonio (Digitaria exilis).</title>
        <authorList>
            <person name="Bennetzen J.L."/>
            <person name="Chen S."/>
            <person name="Ma X."/>
            <person name="Wang X."/>
            <person name="Yssel A.E.J."/>
            <person name="Chaluvadi S.R."/>
            <person name="Johnson M."/>
            <person name="Gangashetty P."/>
            <person name="Hamidou F."/>
            <person name="Sanogo M.D."/>
            <person name="Zwaenepoel A."/>
            <person name="Wallace J."/>
            <person name="Van De Peer Y."/>
            <person name="Van Deynze A."/>
        </authorList>
    </citation>
    <scope>NUCLEOTIDE SEQUENCE</scope>
    <source>
        <tissue evidence="3">Leaves</tissue>
    </source>
</reference>
<protein>
    <recommendedName>
        <fullName evidence="2">F-box domain-containing protein</fullName>
    </recommendedName>
</protein>
<dbReference type="AlphaFoldDB" id="A0A835FIU7"/>
<dbReference type="SUPFAM" id="SSF75304">
    <property type="entry name" value="Amidase signature (AS) enzymes"/>
    <property type="match status" value="2"/>
</dbReference>
<dbReference type="Gene3D" id="3.90.1300.10">
    <property type="entry name" value="Amidase signature (AS) domain"/>
    <property type="match status" value="3"/>
</dbReference>
<dbReference type="OrthoDB" id="566138at2759"/>
<feature type="compositionally biased region" description="Low complexity" evidence="1">
    <location>
        <begin position="47"/>
        <end position="65"/>
    </location>
</feature>
<feature type="region of interest" description="Disordered" evidence="1">
    <location>
        <begin position="1"/>
        <end position="69"/>
    </location>
</feature>
<dbReference type="Proteomes" id="UP000636709">
    <property type="component" value="Unassembled WGS sequence"/>
</dbReference>
<dbReference type="InterPro" id="IPR036928">
    <property type="entry name" value="AS_sf"/>
</dbReference>
<dbReference type="PROSITE" id="PS50181">
    <property type="entry name" value="FBOX"/>
    <property type="match status" value="1"/>
</dbReference>
<proteinExistence type="predicted"/>
<evidence type="ECO:0000313" key="4">
    <source>
        <dbReference type="Proteomes" id="UP000636709"/>
    </source>
</evidence>
<feature type="compositionally biased region" description="Pro residues" evidence="1">
    <location>
        <begin position="104"/>
        <end position="113"/>
    </location>
</feature>
<name>A0A835FIU7_9POAL</name>
<dbReference type="InterPro" id="IPR036047">
    <property type="entry name" value="F-box-like_dom_sf"/>
</dbReference>
<keyword evidence="4" id="KW-1185">Reference proteome</keyword>
<comment type="caution">
    <text evidence="3">The sequence shown here is derived from an EMBL/GenBank/DDBJ whole genome shotgun (WGS) entry which is preliminary data.</text>
</comment>
<gene>
    <name evidence="3" type="ORF">HU200_010234</name>
</gene>
<dbReference type="PANTHER" id="PTHR42678">
    <property type="entry name" value="AMIDASE"/>
    <property type="match status" value="1"/>
</dbReference>
<feature type="region of interest" description="Disordered" evidence="1">
    <location>
        <begin position="99"/>
        <end position="120"/>
    </location>
</feature>
<dbReference type="InterPro" id="IPR023631">
    <property type="entry name" value="Amidase_dom"/>
</dbReference>
<feature type="compositionally biased region" description="Basic residues" evidence="1">
    <location>
        <begin position="1"/>
        <end position="11"/>
    </location>
</feature>
<evidence type="ECO:0000313" key="3">
    <source>
        <dbReference type="EMBL" id="KAF8759205.1"/>
    </source>
</evidence>
<dbReference type="InterPro" id="IPR001810">
    <property type="entry name" value="F-box_dom"/>
</dbReference>
<dbReference type="SUPFAM" id="SSF81383">
    <property type="entry name" value="F-box domain"/>
    <property type="match status" value="1"/>
</dbReference>
<evidence type="ECO:0000256" key="1">
    <source>
        <dbReference type="SAM" id="MobiDB-lite"/>
    </source>
</evidence>
<dbReference type="EMBL" id="JACEFO010000718">
    <property type="protein sequence ID" value="KAF8759205.1"/>
    <property type="molecule type" value="Genomic_DNA"/>
</dbReference>
<feature type="compositionally biased region" description="Polar residues" evidence="1">
    <location>
        <begin position="12"/>
        <end position="23"/>
    </location>
</feature>
<dbReference type="Pfam" id="PF01425">
    <property type="entry name" value="Amidase"/>
    <property type="match status" value="3"/>
</dbReference>
<feature type="region of interest" description="Disordered" evidence="1">
    <location>
        <begin position="733"/>
        <end position="755"/>
    </location>
</feature>
<evidence type="ECO:0000259" key="2">
    <source>
        <dbReference type="PROSITE" id="PS50181"/>
    </source>
</evidence>